<accession>A0AC61NLR9</accession>
<keyword evidence="2" id="KW-1185">Reference proteome</keyword>
<protein>
    <submittedName>
        <fullName evidence="1">Helix-turn-helix DNA binding domain protein</fullName>
    </submittedName>
</protein>
<reference evidence="1" key="1">
    <citation type="submission" date="2021-05" db="EMBL/GenBank/DDBJ databases">
        <authorList>
            <person name="Alejandro-Iglesias T.M."/>
            <person name="Baez-Cruz V.A."/>
            <person name="Bragalone-Rodriguez T."/>
            <person name="Braun-Zayas A."/>
            <person name="Carattini-Rivera A.Z."/>
            <person name="Castello-Casta F.M."/>
            <person name="Delgado-Torres D.N."/>
            <person name="Lopez-Castro L."/>
            <person name="Rivera-Torres A.P."/>
            <person name="Rodriguez-Diaz E.A."/>
            <person name="Tejas-Delatorre P.J."/>
            <person name="Torres-Carro S.E."/>
            <person name="Tristani-Rodriguez M."/>
            <person name="Vazquez E."/>
            <person name="Tolsma S."/>
            <person name="Caruso S.M."/>
            <person name="Garlena R.A."/>
            <person name="Russell D.A."/>
            <person name="Pope W.H."/>
            <person name="Jacobs-Se D."/>
            <person name="Hatfull G.F."/>
        </authorList>
    </citation>
    <scope>NUCLEOTIDE SEQUENCE</scope>
</reference>
<organism evidence="1 2">
    <name type="scientific">Gordonia phage Agueybana</name>
    <dbReference type="NCBI Taxonomy" id="2859634"/>
    <lineage>
        <taxon>Viruses</taxon>
        <taxon>Duplodnaviria</taxon>
        <taxon>Heunggongvirae</taxon>
        <taxon>Uroviricota</taxon>
        <taxon>Caudoviricetes</taxon>
        <taxon>Nymbaxtervirinae</taxon>
        <taxon>Nymphadoravirus</taxon>
        <taxon>Nymphadoravirus agueybana</taxon>
    </lineage>
</organism>
<gene>
    <name evidence="1" type="primary">42</name>
    <name evidence="1" type="ORF">SEA_AGUEYBANA_42</name>
</gene>
<proteinExistence type="predicted"/>
<name>A0AC61NLR9_9CAUD</name>
<sequence>MFPGVSEPTSTDRLGAELADEQLKLILGLRQVRTDRGLSLAEVAETMKVDVSQVSRFETGSTNPTMSTIRRYAKAVGGVFRVETASWHAEKCRMISRNADVVSWDHADADHEGYDLRVWSPSIMAMR</sequence>
<dbReference type="Proteomes" id="UP000826558">
    <property type="component" value="Segment"/>
</dbReference>
<dbReference type="EMBL" id="MZ274304">
    <property type="protein sequence ID" value="QYC54600.1"/>
    <property type="molecule type" value="Genomic_DNA"/>
</dbReference>
<evidence type="ECO:0000313" key="2">
    <source>
        <dbReference type="Proteomes" id="UP000826558"/>
    </source>
</evidence>
<evidence type="ECO:0000313" key="1">
    <source>
        <dbReference type="EMBL" id="QYC54600.1"/>
    </source>
</evidence>